<evidence type="ECO:0000256" key="7">
    <source>
        <dbReference type="PIRNR" id="PIRNR001488"/>
    </source>
</evidence>
<dbReference type="Pfam" id="PF00085">
    <property type="entry name" value="Thioredoxin"/>
    <property type="match status" value="1"/>
</dbReference>
<evidence type="ECO:0000313" key="11">
    <source>
        <dbReference type="EMBL" id="SAH85395.1"/>
    </source>
</evidence>
<dbReference type="InterPro" id="IPR050824">
    <property type="entry name" value="Thiol_disulfide_DsbA"/>
</dbReference>
<dbReference type="GO" id="GO:0016853">
    <property type="term" value="F:isomerase activity"/>
    <property type="evidence" value="ECO:0007669"/>
    <property type="project" value="UniProtKB-KW"/>
</dbReference>
<evidence type="ECO:0000256" key="1">
    <source>
        <dbReference type="ARBA" id="ARBA00004418"/>
    </source>
</evidence>
<dbReference type="SUPFAM" id="SSF52833">
    <property type="entry name" value="Thioredoxin-like"/>
    <property type="match status" value="1"/>
</dbReference>
<dbReference type="PIRSF" id="PIRSF001488">
    <property type="entry name" value="Tdi_protein"/>
    <property type="match status" value="1"/>
</dbReference>
<dbReference type="PROSITE" id="PS00194">
    <property type="entry name" value="THIOREDOXIN_1"/>
    <property type="match status" value="1"/>
</dbReference>
<keyword evidence="4 7" id="KW-0574">Periplasm</keyword>
<evidence type="ECO:0000256" key="5">
    <source>
        <dbReference type="ARBA" id="ARBA00023157"/>
    </source>
</evidence>
<dbReference type="RefSeq" id="WP_066407061.1">
    <property type="nucleotide sequence ID" value="NZ_FKBS01000006.1"/>
</dbReference>
<dbReference type="GO" id="GO:0015036">
    <property type="term" value="F:disulfide oxidoreductase activity"/>
    <property type="evidence" value="ECO:0007669"/>
    <property type="project" value="UniProtKB-ARBA"/>
</dbReference>
<gene>
    <name evidence="11" type="primary">dsbA</name>
    <name evidence="11" type="ORF">SAMEA1982600_00405</name>
</gene>
<organism evidence="11 12">
    <name type="scientific">Bordetella ansorpii</name>
    <dbReference type="NCBI Taxonomy" id="288768"/>
    <lineage>
        <taxon>Bacteria</taxon>
        <taxon>Pseudomonadati</taxon>
        <taxon>Pseudomonadota</taxon>
        <taxon>Betaproteobacteria</taxon>
        <taxon>Burkholderiales</taxon>
        <taxon>Alcaligenaceae</taxon>
        <taxon>Bordetella</taxon>
    </lineage>
</organism>
<dbReference type="GO" id="GO:0042597">
    <property type="term" value="C:periplasmic space"/>
    <property type="evidence" value="ECO:0007669"/>
    <property type="project" value="UniProtKB-SubCell"/>
</dbReference>
<dbReference type="Proteomes" id="UP000077037">
    <property type="component" value="Unassembled WGS sequence"/>
</dbReference>
<dbReference type="InterPro" id="IPR001853">
    <property type="entry name" value="DSBA-like_thioredoxin_dom"/>
</dbReference>
<feature type="chain" id="PRO_5007613867" description="Thiol:disulfide interchange protein" evidence="9">
    <location>
        <begin position="28"/>
        <end position="212"/>
    </location>
</feature>
<evidence type="ECO:0000256" key="6">
    <source>
        <dbReference type="ARBA" id="ARBA00023284"/>
    </source>
</evidence>
<dbReference type="AlphaFoldDB" id="A0A157KLP2"/>
<dbReference type="PANTHER" id="PTHR35891">
    <property type="entry name" value="THIOL:DISULFIDE INTERCHANGE PROTEIN DSBA"/>
    <property type="match status" value="1"/>
</dbReference>
<dbReference type="EMBL" id="FKBS01000006">
    <property type="protein sequence ID" value="SAH85395.1"/>
    <property type="molecule type" value="Genomic_DNA"/>
</dbReference>
<evidence type="ECO:0000313" key="12">
    <source>
        <dbReference type="Proteomes" id="UP000077037"/>
    </source>
</evidence>
<sequence length="212" mass="23143">MQSKTFTRFVAAAALAAMSFFAPASQAQGTQAYKVLNPALPSDTPGKIEVVEYFAYTCPHCAAMEPMVEEWAKKAPQDVVVKQVPIAFNAGMKPLQQLYYTLQAMDRADLHPKVFNAIHVEKKRLFTKSAIAEWVASQGVDRAKFESVFDSFSVTSQVQRADQLSQASQIDGTPSFTVGGKFLTSPVMAGNSYEGALKEVDKLIPLARAGNR</sequence>
<feature type="signal peptide" evidence="9">
    <location>
        <begin position="1"/>
        <end position="27"/>
    </location>
</feature>
<dbReference type="PANTHER" id="PTHR35891:SF3">
    <property type="entry name" value="THIOL:DISULFIDE INTERCHANGE PROTEIN DSBL"/>
    <property type="match status" value="1"/>
</dbReference>
<keyword evidence="5 7" id="KW-1015">Disulfide bond</keyword>
<feature type="disulfide bond" description="Redox-active" evidence="8">
    <location>
        <begin position="58"/>
        <end position="61"/>
    </location>
</feature>
<keyword evidence="6" id="KW-0676">Redox-active center</keyword>
<proteinExistence type="inferred from homology"/>
<protein>
    <recommendedName>
        <fullName evidence="7">Thiol:disulfide interchange protein</fullName>
    </recommendedName>
</protein>
<dbReference type="OrthoDB" id="9784896at2"/>
<dbReference type="InterPro" id="IPR013766">
    <property type="entry name" value="Thioredoxin_domain"/>
</dbReference>
<dbReference type="CDD" id="cd03019">
    <property type="entry name" value="DsbA_DsbA"/>
    <property type="match status" value="1"/>
</dbReference>
<evidence type="ECO:0000256" key="9">
    <source>
        <dbReference type="SAM" id="SignalP"/>
    </source>
</evidence>
<accession>A0A157KLP2</accession>
<dbReference type="InterPro" id="IPR017937">
    <property type="entry name" value="Thioredoxin_CS"/>
</dbReference>
<dbReference type="InterPro" id="IPR036249">
    <property type="entry name" value="Thioredoxin-like_sf"/>
</dbReference>
<comment type="subcellular location">
    <subcellularLocation>
        <location evidence="1 7">Periplasm</location>
    </subcellularLocation>
</comment>
<evidence type="ECO:0000256" key="2">
    <source>
        <dbReference type="ARBA" id="ARBA00005791"/>
    </source>
</evidence>
<keyword evidence="11" id="KW-0413">Isomerase</keyword>
<dbReference type="PROSITE" id="PS51352">
    <property type="entry name" value="THIOREDOXIN_2"/>
    <property type="match status" value="1"/>
</dbReference>
<dbReference type="Pfam" id="PF01323">
    <property type="entry name" value="DSBA"/>
    <property type="match status" value="1"/>
</dbReference>
<evidence type="ECO:0000259" key="10">
    <source>
        <dbReference type="PROSITE" id="PS51352"/>
    </source>
</evidence>
<reference evidence="11 12" key="1">
    <citation type="submission" date="2016-03" db="EMBL/GenBank/DDBJ databases">
        <authorList>
            <consortium name="Pathogen Informatics"/>
        </authorList>
    </citation>
    <scope>NUCLEOTIDE SEQUENCE [LARGE SCALE GENOMIC DNA]</scope>
    <source>
        <strain evidence="11 12">NCTC13364</strain>
    </source>
</reference>
<name>A0A157KLP2_9BORD</name>
<evidence type="ECO:0000256" key="4">
    <source>
        <dbReference type="ARBA" id="ARBA00022764"/>
    </source>
</evidence>
<comment type="similarity">
    <text evidence="2">Belongs to the thioredoxin family. DsbA subfamily.</text>
</comment>
<dbReference type="InterPro" id="IPR023205">
    <property type="entry name" value="DsbA/DsbL"/>
</dbReference>
<dbReference type="Gene3D" id="3.40.30.10">
    <property type="entry name" value="Glutaredoxin"/>
    <property type="match status" value="1"/>
</dbReference>
<keyword evidence="3 9" id="KW-0732">Signal</keyword>
<feature type="domain" description="Thioredoxin" evidence="10">
    <location>
        <begin position="11"/>
        <end position="166"/>
    </location>
</feature>
<evidence type="ECO:0000256" key="8">
    <source>
        <dbReference type="PIRSR" id="PIRSR001488-1"/>
    </source>
</evidence>
<evidence type="ECO:0000256" key="3">
    <source>
        <dbReference type="ARBA" id="ARBA00022729"/>
    </source>
</evidence>